<evidence type="ECO:0000313" key="1">
    <source>
        <dbReference type="EMBL" id="CAG8523586.1"/>
    </source>
</evidence>
<gene>
    <name evidence="1" type="ORF">SCALOS_LOCUS4167</name>
</gene>
<proteinExistence type="predicted"/>
<dbReference type="Proteomes" id="UP000789860">
    <property type="component" value="Unassembled WGS sequence"/>
</dbReference>
<feature type="non-terminal residue" evidence="1">
    <location>
        <position position="1"/>
    </location>
</feature>
<name>A0ACA9LFG1_9GLOM</name>
<comment type="caution">
    <text evidence="1">The sequence shown here is derived from an EMBL/GenBank/DDBJ whole genome shotgun (WGS) entry which is preliminary data.</text>
</comment>
<organism evidence="1 2">
    <name type="scientific">Scutellospora calospora</name>
    <dbReference type="NCBI Taxonomy" id="85575"/>
    <lineage>
        <taxon>Eukaryota</taxon>
        <taxon>Fungi</taxon>
        <taxon>Fungi incertae sedis</taxon>
        <taxon>Mucoromycota</taxon>
        <taxon>Glomeromycotina</taxon>
        <taxon>Glomeromycetes</taxon>
        <taxon>Diversisporales</taxon>
        <taxon>Gigasporaceae</taxon>
        <taxon>Scutellospora</taxon>
    </lineage>
</organism>
<sequence length="46" mass="5251">LVKVIKLLEDTTQHESLKAFFSDLYQLKTTIGIRKPIISMANMTLT</sequence>
<evidence type="ECO:0000313" key="2">
    <source>
        <dbReference type="Proteomes" id="UP000789860"/>
    </source>
</evidence>
<reference evidence="1" key="1">
    <citation type="submission" date="2021-06" db="EMBL/GenBank/DDBJ databases">
        <authorList>
            <person name="Kallberg Y."/>
            <person name="Tangrot J."/>
            <person name="Rosling A."/>
        </authorList>
    </citation>
    <scope>NUCLEOTIDE SEQUENCE</scope>
    <source>
        <strain evidence="1">AU212A</strain>
    </source>
</reference>
<keyword evidence="2" id="KW-1185">Reference proteome</keyword>
<protein>
    <submittedName>
        <fullName evidence="1">6559_t:CDS:1</fullName>
    </submittedName>
</protein>
<accession>A0ACA9LFG1</accession>
<dbReference type="EMBL" id="CAJVPM010005408">
    <property type="protein sequence ID" value="CAG8523586.1"/>
    <property type="molecule type" value="Genomic_DNA"/>
</dbReference>